<feature type="binding site" evidence="7">
    <location>
        <begin position="222"/>
        <end position="223"/>
    </location>
    <ligand>
        <name>ATP</name>
        <dbReference type="ChEBI" id="CHEBI:30616"/>
    </ligand>
</feature>
<evidence type="ECO:0000256" key="8">
    <source>
        <dbReference type="PIRSR" id="PIRSR630616-3"/>
    </source>
</evidence>
<keyword evidence="1" id="KW-0723">Serine/threonine-protein kinase</keyword>
<sequence>MKREKSVTRKRVRAANPEEQAACKRVKFEKDEEFQPLVKEEQLSAPSSKHKRSKSSSRAKENYPYQYGKIISTGMIGVVYLARRFEPDIHCHSFYCIKLMSYKKIQDKNIFPSVEREIKILALLNGVQGCMQLIDIHPFNDLELEGPQTSKLKCEEGSDVRPDQGIKLIFPYYPKGDLYKSASVKPERPLDQLFVKHIARQLIQALINLHALNIIHRDLKPENIIVTSPKGWDVVLTDFGFAISKQELQRENKYTRVGTLEFYPIEMLSPCLHPHRIIYDERVDIWSLGVVLYELLYGQTPFFTGDEAKTKLLIRQIKYTFPHPGKFPEAEEFFAQIFVLPQERITLEEMLEHEWLAE</sequence>
<dbReference type="InterPro" id="IPR000719">
    <property type="entry name" value="Prot_kinase_dom"/>
</dbReference>
<keyword evidence="5 7" id="KW-0067">ATP-binding</keyword>
<evidence type="ECO:0000256" key="3">
    <source>
        <dbReference type="ARBA" id="ARBA00022741"/>
    </source>
</evidence>
<evidence type="ECO:0000256" key="1">
    <source>
        <dbReference type="ARBA" id="ARBA00022527"/>
    </source>
</evidence>
<dbReference type="Gene3D" id="1.10.510.10">
    <property type="entry name" value="Transferase(Phosphotransferase) domain 1"/>
    <property type="match status" value="1"/>
</dbReference>
<comment type="caution">
    <text evidence="11">The sequence shown here is derived from an EMBL/GenBank/DDBJ whole genome shotgun (WGS) entry which is preliminary data.</text>
</comment>
<dbReference type="GO" id="GO:0005524">
    <property type="term" value="F:ATP binding"/>
    <property type="evidence" value="ECO:0007669"/>
    <property type="project" value="UniProtKB-KW"/>
</dbReference>
<dbReference type="SMART" id="SM00220">
    <property type="entry name" value="S_TKc"/>
    <property type="match status" value="1"/>
</dbReference>
<keyword evidence="2" id="KW-0808">Transferase</keyword>
<dbReference type="Proteomes" id="UP000785679">
    <property type="component" value="Unassembled WGS sequence"/>
</dbReference>
<evidence type="ECO:0000256" key="4">
    <source>
        <dbReference type="ARBA" id="ARBA00022777"/>
    </source>
</evidence>
<evidence type="ECO:0000313" key="11">
    <source>
        <dbReference type="EMBL" id="TNV79772.1"/>
    </source>
</evidence>
<dbReference type="OrthoDB" id="10249838at2759"/>
<evidence type="ECO:0000256" key="5">
    <source>
        <dbReference type="ARBA" id="ARBA00022840"/>
    </source>
</evidence>
<feature type="compositionally biased region" description="Basic residues" evidence="9">
    <location>
        <begin position="48"/>
        <end position="57"/>
    </location>
</feature>
<reference evidence="11" key="1">
    <citation type="submission" date="2019-06" db="EMBL/GenBank/DDBJ databases">
        <authorList>
            <person name="Zheng W."/>
        </authorList>
    </citation>
    <scope>NUCLEOTIDE SEQUENCE</scope>
    <source>
        <strain evidence="11">QDHG01</strain>
    </source>
</reference>
<proteinExistence type="predicted"/>
<dbReference type="PANTHER" id="PTHR24350">
    <property type="entry name" value="SERINE/THREONINE-PROTEIN KINASE IAL-RELATED"/>
    <property type="match status" value="1"/>
</dbReference>
<dbReference type="GO" id="GO:0004674">
    <property type="term" value="F:protein serine/threonine kinase activity"/>
    <property type="evidence" value="ECO:0007669"/>
    <property type="project" value="UniProtKB-KW"/>
</dbReference>
<dbReference type="PROSITE" id="PS50011">
    <property type="entry name" value="PROTEIN_KINASE_DOM"/>
    <property type="match status" value="1"/>
</dbReference>
<dbReference type="AlphaFoldDB" id="A0A8J8T2E8"/>
<evidence type="ECO:0000259" key="10">
    <source>
        <dbReference type="PROSITE" id="PS50011"/>
    </source>
</evidence>
<dbReference type="Pfam" id="PF00069">
    <property type="entry name" value="Pkinase"/>
    <property type="match status" value="1"/>
</dbReference>
<feature type="binding site" evidence="7">
    <location>
        <position position="98"/>
    </location>
    <ligand>
        <name>ATP</name>
        <dbReference type="ChEBI" id="CHEBI:30616"/>
    </ligand>
</feature>
<accession>A0A8J8T2E8</accession>
<dbReference type="PROSITE" id="PS00108">
    <property type="entry name" value="PROTEIN_KINASE_ST"/>
    <property type="match status" value="1"/>
</dbReference>
<dbReference type="SUPFAM" id="SSF56112">
    <property type="entry name" value="Protein kinase-like (PK-like)"/>
    <property type="match status" value="1"/>
</dbReference>
<keyword evidence="4" id="KW-0418">Kinase</keyword>
<evidence type="ECO:0000313" key="12">
    <source>
        <dbReference type="Proteomes" id="UP000785679"/>
    </source>
</evidence>
<feature type="binding site" evidence="7">
    <location>
        <position position="238"/>
    </location>
    <ligand>
        <name>ATP</name>
        <dbReference type="ChEBI" id="CHEBI:30616"/>
    </ligand>
</feature>
<gene>
    <name evidence="11" type="ORF">FGO68_gene1806</name>
</gene>
<evidence type="ECO:0000256" key="9">
    <source>
        <dbReference type="SAM" id="MobiDB-lite"/>
    </source>
</evidence>
<dbReference type="EMBL" id="RRYP01008437">
    <property type="protein sequence ID" value="TNV79772.1"/>
    <property type="molecule type" value="Genomic_DNA"/>
</dbReference>
<evidence type="ECO:0000256" key="7">
    <source>
        <dbReference type="PIRSR" id="PIRSR630616-2"/>
    </source>
</evidence>
<keyword evidence="12" id="KW-1185">Reference proteome</keyword>
<keyword evidence="3 7" id="KW-0547">Nucleotide-binding</keyword>
<dbReference type="InterPro" id="IPR030616">
    <property type="entry name" value="Aur-like"/>
</dbReference>
<evidence type="ECO:0000256" key="6">
    <source>
        <dbReference type="PIRSR" id="PIRSR630616-1"/>
    </source>
</evidence>
<feature type="cross-link" description="Glycyl lysine isopeptide (Lys-Gly) (interchain with G-Cter in SUMO2)" evidence="8">
    <location>
        <position position="220"/>
    </location>
</feature>
<dbReference type="Gene3D" id="3.30.200.20">
    <property type="entry name" value="Phosphorylase Kinase, domain 1"/>
    <property type="match status" value="1"/>
</dbReference>
<feature type="region of interest" description="Disordered" evidence="9">
    <location>
        <begin position="39"/>
        <end position="59"/>
    </location>
</feature>
<organism evidence="11 12">
    <name type="scientific">Halteria grandinella</name>
    <dbReference type="NCBI Taxonomy" id="5974"/>
    <lineage>
        <taxon>Eukaryota</taxon>
        <taxon>Sar</taxon>
        <taxon>Alveolata</taxon>
        <taxon>Ciliophora</taxon>
        <taxon>Intramacronucleata</taxon>
        <taxon>Spirotrichea</taxon>
        <taxon>Stichotrichia</taxon>
        <taxon>Sporadotrichida</taxon>
        <taxon>Halteriidae</taxon>
        <taxon>Halteria</taxon>
    </lineage>
</organism>
<dbReference type="InterPro" id="IPR008271">
    <property type="entry name" value="Ser/Thr_kinase_AS"/>
</dbReference>
<protein>
    <recommendedName>
        <fullName evidence="10">Protein kinase domain-containing protein</fullName>
    </recommendedName>
</protein>
<evidence type="ECO:0000256" key="2">
    <source>
        <dbReference type="ARBA" id="ARBA00022679"/>
    </source>
</evidence>
<name>A0A8J8T2E8_HALGN</name>
<feature type="domain" description="Protein kinase" evidence="10">
    <location>
        <begin position="65"/>
        <end position="356"/>
    </location>
</feature>
<dbReference type="InterPro" id="IPR011009">
    <property type="entry name" value="Kinase-like_dom_sf"/>
</dbReference>
<feature type="active site" description="Proton acceptor" evidence="6">
    <location>
        <position position="218"/>
    </location>
</feature>